<reference evidence="2" key="1">
    <citation type="submission" date="2022-10" db="EMBL/GenBank/DDBJ databases">
        <authorList>
            <person name="Botero Cardona J."/>
        </authorList>
    </citation>
    <scope>NUCLEOTIDE SEQUENCE</scope>
    <source>
        <strain evidence="2">LMG 31819</strain>
        <strain evidence="3">R-53529</strain>
    </source>
</reference>
<sequence>MQKLIRNILLFIKNIPRGWIDAWRHYFYFKGRTNRSGFWSFAIMNSLVAYVLFLLSAQLGLVYGINLYTKYVESYLLFTIYIIASTAPSFCLCIRRLHDLNLRGFWFWIWLLVLFVSIPYMYVNFVCQWFILLVACYPSSENERFGSPPQSSFTV</sequence>
<feature type="transmembrane region" description="Helical" evidence="1">
    <location>
        <begin position="75"/>
        <end position="94"/>
    </location>
</feature>
<dbReference type="InterPro" id="IPR008523">
    <property type="entry name" value="DUF805"/>
</dbReference>
<dbReference type="AlphaFoldDB" id="A0A9W4TK93"/>
<protein>
    <submittedName>
        <fullName evidence="2">DUF805 family (YhaH)</fullName>
    </submittedName>
</protein>
<dbReference type="PANTHER" id="PTHR34980:SF2">
    <property type="entry name" value="INNER MEMBRANE PROTEIN YHAH-RELATED"/>
    <property type="match status" value="1"/>
</dbReference>
<dbReference type="PANTHER" id="PTHR34980">
    <property type="entry name" value="INNER MEMBRANE PROTEIN-RELATED-RELATED"/>
    <property type="match status" value="1"/>
</dbReference>
<keyword evidence="1" id="KW-0472">Membrane</keyword>
<organism evidence="2 4">
    <name type="scientific">Commensalibacter communis</name>
    <dbReference type="NCBI Taxonomy" id="2972786"/>
    <lineage>
        <taxon>Bacteria</taxon>
        <taxon>Pseudomonadati</taxon>
        <taxon>Pseudomonadota</taxon>
        <taxon>Alphaproteobacteria</taxon>
        <taxon>Acetobacterales</taxon>
        <taxon>Acetobacteraceae</taxon>
    </lineage>
</organism>
<name>A0A9W4TK93_9PROT</name>
<evidence type="ECO:0000313" key="5">
    <source>
        <dbReference type="Proteomes" id="UP001154259"/>
    </source>
</evidence>
<evidence type="ECO:0000313" key="4">
    <source>
        <dbReference type="Proteomes" id="UP001154255"/>
    </source>
</evidence>
<dbReference type="GO" id="GO:0005886">
    <property type="term" value="C:plasma membrane"/>
    <property type="evidence" value="ECO:0007669"/>
    <property type="project" value="TreeGrafter"/>
</dbReference>
<evidence type="ECO:0000313" key="2">
    <source>
        <dbReference type="EMBL" id="CAI3927161.1"/>
    </source>
</evidence>
<dbReference type="EMBL" id="CAMXCM010000001">
    <property type="protein sequence ID" value="CAI3927161.1"/>
    <property type="molecule type" value="Genomic_DNA"/>
</dbReference>
<dbReference type="Proteomes" id="UP001154259">
    <property type="component" value="Unassembled WGS sequence"/>
</dbReference>
<comment type="caution">
    <text evidence="2">The sequence shown here is derived from an EMBL/GenBank/DDBJ whole genome shotgun (WGS) entry which is preliminary data.</text>
</comment>
<keyword evidence="5" id="KW-1185">Reference proteome</keyword>
<dbReference type="Proteomes" id="UP001154255">
    <property type="component" value="Unassembled WGS sequence"/>
</dbReference>
<feature type="transmembrane region" description="Helical" evidence="1">
    <location>
        <begin position="38"/>
        <end position="63"/>
    </location>
</feature>
<keyword evidence="1" id="KW-1133">Transmembrane helix</keyword>
<dbReference type="RefSeq" id="WP_271789125.1">
    <property type="nucleotide sequence ID" value="NZ_CAMXCM010000001.1"/>
</dbReference>
<accession>A0A9W4TK93</accession>
<gene>
    <name evidence="3" type="ORF">R53529_LOCUS689</name>
    <name evidence="2" type="ORF">R53530_LOCUS412</name>
</gene>
<feature type="transmembrane region" description="Helical" evidence="1">
    <location>
        <begin position="106"/>
        <end position="131"/>
    </location>
</feature>
<dbReference type="Pfam" id="PF05656">
    <property type="entry name" value="DUF805"/>
    <property type="match status" value="1"/>
</dbReference>
<dbReference type="EMBL" id="CAMXCS010000001">
    <property type="protein sequence ID" value="CAI3933842.1"/>
    <property type="molecule type" value="Genomic_DNA"/>
</dbReference>
<keyword evidence="1" id="KW-0812">Transmembrane</keyword>
<proteinExistence type="predicted"/>
<evidence type="ECO:0000313" key="3">
    <source>
        <dbReference type="EMBL" id="CAI3933842.1"/>
    </source>
</evidence>
<evidence type="ECO:0000256" key="1">
    <source>
        <dbReference type="SAM" id="Phobius"/>
    </source>
</evidence>